<keyword evidence="12" id="KW-1185">Reference proteome</keyword>
<dbReference type="Gene3D" id="3.30.420.40">
    <property type="match status" value="2"/>
</dbReference>
<feature type="binding site" evidence="9">
    <location>
        <begin position="319"/>
        <end position="323"/>
    </location>
    <ligand>
        <name>ATP</name>
        <dbReference type="ChEBI" id="CHEBI:30616"/>
    </ligand>
</feature>
<evidence type="ECO:0000313" key="12">
    <source>
        <dbReference type="Proteomes" id="UP001404104"/>
    </source>
</evidence>
<evidence type="ECO:0000256" key="6">
    <source>
        <dbReference type="ARBA" id="ARBA00022777"/>
    </source>
</evidence>
<dbReference type="InterPro" id="IPR004372">
    <property type="entry name" value="Ac/propionate_kinase"/>
</dbReference>
<evidence type="ECO:0000256" key="7">
    <source>
        <dbReference type="ARBA" id="ARBA00022840"/>
    </source>
</evidence>
<evidence type="ECO:0000256" key="5">
    <source>
        <dbReference type="ARBA" id="ARBA00022741"/>
    </source>
</evidence>
<comment type="pathway">
    <text evidence="9">Metabolic intermediate biosynthesis; acetyl-CoA biosynthesis; acetyl-CoA from acetate: step 1/2.</text>
</comment>
<dbReference type="RefSeq" id="WP_345862298.1">
    <property type="nucleotide sequence ID" value="NZ_JBDIMF010000001.1"/>
</dbReference>
<dbReference type="Proteomes" id="UP001404104">
    <property type="component" value="Unassembled WGS sequence"/>
</dbReference>
<dbReference type="PIRSF" id="PIRSF000722">
    <property type="entry name" value="Acetate_prop_kin"/>
    <property type="match status" value="1"/>
</dbReference>
<evidence type="ECO:0000256" key="2">
    <source>
        <dbReference type="ARBA" id="ARBA00022490"/>
    </source>
</evidence>
<evidence type="ECO:0000256" key="4">
    <source>
        <dbReference type="ARBA" id="ARBA00022723"/>
    </source>
</evidence>
<dbReference type="SUPFAM" id="SSF53067">
    <property type="entry name" value="Actin-like ATPase domain"/>
    <property type="match status" value="2"/>
</dbReference>
<evidence type="ECO:0000256" key="3">
    <source>
        <dbReference type="ARBA" id="ARBA00022679"/>
    </source>
</evidence>
<feature type="site" description="Transition state stabilizer" evidence="9">
    <location>
        <position position="174"/>
    </location>
</feature>
<dbReference type="InterPro" id="IPR043129">
    <property type="entry name" value="ATPase_NBD"/>
</dbReference>
<comment type="similarity">
    <text evidence="1 9 10">Belongs to the acetokinase family.</text>
</comment>
<evidence type="ECO:0000256" key="8">
    <source>
        <dbReference type="ARBA" id="ARBA00022842"/>
    </source>
</evidence>
<reference evidence="11 12" key="1">
    <citation type="submission" date="2024-05" db="EMBL/GenBank/DDBJ databases">
        <authorList>
            <person name="Liu Q."/>
            <person name="Xin Y.-H."/>
        </authorList>
    </citation>
    <scope>NUCLEOTIDE SEQUENCE [LARGE SCALE GENOMIC DNA]</scope>
    <source>
        <strain evidence="11 12">CGMCC 1.15349</strain>
    </source>
</reference>
<dbReference type="PANTHER" id="PTHR21060:SF21">
    <property type="entry name" value="ACETATE KINASE"/>
    <property type="match status" value="1"/>
</dbReference>
<keyword evidence="8 9" id="KW-0460">Magnesium</keyword>
<dbReference type="PANTHER" id="PTHR21060">
    <property type="entry name" value="ACETATE KINASE"/>
    <property type="match status" value="1"/>
</dbReference>
<keyword evidence="4 9" id="KW-0479">Metal-binding</keyword>
<dbReference type="HAMAP" id="MF_00020">
    <property type="entry name" value="Acetate_kinase"/>
    <property type="match status" value="1"/>
</dbReference>
<protein>
    <recommendedName>
        <fullName evidence="9">Acetate kinase</fullName>
        <ecNumber evidence="9">2.7.2.1</ecNumber>
    </recommendedName>
    <alternativeName>
        <fullName evidence="9">Acetokinase</fullName>
    </alternativeName>
</protein>
<evidence type="ECO:0000256" key="10">
    <source>
        <dbReference type="RuleBase" id="RU003835"/>
    </source>
</evidence>
<feature type="binding site" evidence="9">
    <location>
        <position position="12"/>
    </location>
    <ligand>
        <name>ATP</name>
        <dbReference type="ChEBI" id="CHEBI:30616"/>
    </ligand>
</feature>
<comment type="cofactor">
    <cofactor evidence="9">
        <name>Mg(2+)</name>
        <dbReference type="ChEBI" id="CHEBI:18420"/>
    </cofactor>
    <cofactor evidence="9">
        <name>Mn(2+)</name>
        <dbReference type="ChEBI" id="CHEBI:29035"/>
    </cofactor>
    <text evidence="9">Mg(2+). Can also accept Mn(2+).</text>
</comment>
<proteinExistence type="inferred from homology"/>
<comment type="function">
    <text evidence="9">Catalyzes the formation of acetyl phosphate from acetate and ATP. Can also catalyze the reverse reaction.</text>
</comment>
<organism evidence="11 12">
    <name type="scientific">Sphingomonas qilianensis</name>
    <dbReference type="NCBI Taxonomy" id="1736690"/>
    <lineage>
        <taxon>Bacteria</taxon>
        <taxon>Pseudomonadati</taxon>
        <taxon>Pseudomonadota</taxon>
        <taxon>Alphaproteobacteria</taxon>
        <taxon>Sphingomonadales</taxon>
        <taxon>Sphingomonadaceae</taxon>
        <taxon>Sphingomonas</taxon>
    </lineage>
</organism>
<gene>
    <name evidence="9" type="primary">ackA</name>
    <name evidence="11" type="ORF">ABC969_00585</name>
</gene>
<dbReference type="InterPro" id="IPR023865">
    <property type="entry name" value="Aliphatic_acid_kinase_CS"/>
</dbReference>
<feature type="binding site" evidence="9">
    <location>
        <position position="370"/>
    </location>
    <ligand>
        <name>Mg(2+)</name>
        <dbReference type="ChEBI" id="CHEBI:18420"/>
    </ligand>
</feature>
<evidence type="ECO:0000313" key="11">
    <source>
        <dbReference type="EMBL" id="MEN2784918.1"/>
    </source>
</evidence>
<feature type="active site" description="Proton donor/acceptor" evidence="9">
    <location>
        <position position="143"/>
    </location>
</feature>
<dbReference type="Pfam" id="PF00871">
    <property type="entry name" value="Acetate_kinase"/>
    <property type="match status" value="1"/>
</dbReference>
<dbReference type="PRINTS" id="PR00471">
    <property type="entry name" value="ACETATEKNASE"/>
</dbReference>
<name>A0ABU9XM71_9SPHN</name>
<comment type="subcellular location">
    <subcellularLocation>
        <location evidence="9">Cytoplasm</location>
    </subcellularLocation>
</comment>
<dbReference type="InterPro" id="IPR000890">
    <property type="entry name" value="Aliphatic_acid_kin_short-chain"/>
</dbReference>
<keyword evidence="6 9" id="KW-0418">Kinase</keyword>
<keyword evidence="2 9" id="KW-0963">Cytoplasm</keyword>
<feature type="site" description="Transition state stabilizer" evidence="9">
    <location>
        <position position="230"/>
    </location>
</feature>
<keyword evidence="5 9" id="KW-0547">Nucleotide-binding</keyword>
<comment type="catalytic activity">
    <reaction evidence="9">
        <text>acetate + ATP = acetyl phosphate + ADP</text>
        <dbReference type="Rhea" id="RHEA:11352"/>
        <dbReference type="ChEBI" id="CHEBI:22191"/>
        <dbReference type="ChEBI" id="CHEBI:30089"/>
        <dbReference type="ChEBI" id="CHEBI:30616"/>
        <dbReference type="ChEBI" id="CHEBI:456216"/>
        <dbReference type="EC" id="2.7.2.1"/>
    </reaction>
</comment>
<dbReference type="EMBL" id="JBDIMF010000001">
    <property type="protein sequence ID" value="MEN2784918.1"/>
    <property type="molecule type" value="Genomic_DNA"/>
</dbReference>
<feature type="binding site" evidence="9">
    <location>
        <begin position="272"/>
        <end position="274"/>
    </location>
    <ligand>
        <name>ATP</name>
        <dbReference type="ChEBI" id="CHEBI:30616"/>
    </ligand>
</feature>
<dbReference type="PROSITE" id="PS01076">
    <property type="entry name" value="ACETATE_KINASE_2"/>
    <property type="match status" value="1"/>
</dbReference>
<feature type="binding site" evidence="9">
    <location>
        <position position="5"/>
    </location>
    <ligand>
        <name>Mg(2+)</name>
        <dbReference type="ChEBI" id="CHEBI:18420"/>
    </ligand>
</feature>
<accession>A0ABU9XM71</accession>
<sequence length="383" mass="40171">MLTFNSGSSSLKFGLFDVRGEVVTPHLTGEIESRGAALVQLHATDANGRLCADHALDRVARGQWIGEIVALLDRSGLSPPDAIGHRLVHGGPDLLQPVRIDAQVQKQLEEAQSFAPLHLPEALAILGAAQAHFPDCPQIACFDTGFHASMPALASTLPLPAPLRAHGLRRYGFHGLSCESILDQLGAAVPERLVIAHLGNGASVTAVHAGRSVDTSMGLTPSGGVLMARRSGDLDPGVLIHLLRHHGFNADTLERLVNRESGLFSLSGIDGDLRVLAAAAADDPAAQFAIDAFCRSVGKAIMAMAQALGGVDCIVFTGGIGEHDIAVRATVAQSLRWIGVRLDDVRNNCGAAVISAETSAVTLQVLPSREDQRIAMLSAAALR</sequence>
<comment type="caution">
    <text evidence="11">The sequence shown here is derived from an EMBL/GenBank/DDBJ whole genome shotgun (WGS) entry which is preliminary data.</text>
</comment>
<keyword evidence="7 9" id="KW-0067">ATP-binding</keyword>
<dbReference type="GO" id="GO:0016301">
    <property type="term" value="F:kinase activity"/>
    <property type="evidence" value="ECO:0007669"/>
    <property type="project" value="UniProtKB-KW"/>
</dbReference>
<evidence type="ECO:0000256" key="9">
    <source>
        <dbReference type="HAMAP-Rule" id="MF_00020"/>
    </source>
</evidence>
<feature type="binding site" evidence="9">
    <location>
        <begin position="197"/>
        <end position="201"/>
    </location>
    <ligand>
        <name>ATP</name>
        <dbReference type="ChEBI" id="CHEBI:30616"/>
    </ligand>
</feature>
<feature type="binding site" evidence="9">
    <location>
        <position position="86"/>
    </location>
    <ligand>
        <name>substrate</name>
    </ligand>
</feature>
<comment type="subunit">
    <text evidence="9">Homodimer.</text>
</comment>
<keyword evidence="3 9" id="KW-0808">Transferase</keyword>
<dbReference type="EC" id="2.7.2.1" evidence="9"/>
<evidence type="ECO:0000256" key="1">
    <source>
        <dbReference type="ARBA" id="ARBA00008748"/>
    </source>
</evidence>